<dbReference type="Pfam" id="PF00043">
    <property type="entry name" value="GST_C"/>
    <property type="match status" value="1"/>
</dbReference>
<dbReference type="PROSITE" id="PS50405">
    <property type="entry name" value="GST_CTER"/>
    <property type="match status" value="1"/>
</dbReference>
<evidence type="ECO:0000259" key="10">
    <source>
        <dbReference type="PROSITE" id="PS50405"/>
    </source>
</evidence>
<dbReference type="EMBL" id="EU581950">
    <property type="protein sequence ID" value="ACB59223.1"/>
    <property type="molecule type" value="Genomic_DNA"/>
</dbReference>
<evidence type="ECO:0000259" key="9">
    <source>
        <dbReference type="PROSITE" id="PS50404"/>
    </source>
</evidence>
<dbReference type="SFLD" id="SFLDG00358">
    <property type="entry name" value="Main_(cytGST)"/>
    <property type="match status" value="1"/>
</dbReference>
<feature type="compositionally biased region" description="Basic and acidic residues" evidence="8">
    <location>
        <begin position="385"/>
        <end position="395"/>
    </location>
</feature>
<dbReference type="FunFam" id="1.20.1050.10:FF:000004">
    <property type="entry name" value="Glutathione S-transferase F2"/>
    <property type="match status" value="1"/>
</dbReference>
<evidence type="ECO:0000256" key="2">
    <source>
        <dbReference type="ARBA" id="ARBA00010128"/>
    </source>
</evidence>
<dbReference type="SUPFAM" id="SSF52833">
    <property type="entry name" value="Thioredoxin-like"/>
    <property type="match status" value="1"/>
</dbReference>
<dbReference type="CDD" id="cd03053">
    <property type="entry name" value="GST_N_Phi"/>
    <property type="match status" value="1"/>
</dbReference>
<dbReference type="InterPro" id="IPR034347">
    <property type="entry name" value="GST_Phi_C"/>
</dbReference>
<dbReference type="GO" id="GO:0043295">
    <property type="term" value="F:glutathione binding"/>
    <property type="evidence" value="ECO:0007669"/>
    <property type="project" value="TreeGrafter"/>
</dbReference>
<keyword evidence="4" id="KW-0963">Cytoplasm</keyword>
<dbReference type="GO" id="GO:0009407">
    <property type="term" value="P:toxin catabolic process"/>
    <property type="evidence" value="ECO:0007669"/>
    <property type="project" value="UniProtKB-ARBA"/>
</dbReference>
<evidence type="ECO:0000256" key="5">
    <source>
        <dbReference type="ARBA" id="ARBA00022575"/>
    </source>
</evidence>
<comment type="subcellular location">
    <subcellularLocation>
        <location evidence="1">Cytoplasm</location>
        <location evidence="1">Cytosol</location>
    </subcellularLocation>
</comment>
<gene>
    <name evidence="11" type="ORF">B67C16.10</name>
</gene>
<evidence type="ECO:0000256" key="6">
    <source>
        <dbReference type="ARBA" id="ARBA00022679"/>
    </source>
</evidence>
<feature type="domain" description="GST N-terminal" evidence="9">
    <location>
        <begin position="1"/>
        <end position="80"/>
    </location>
</feature>
<dbReference type="InterPro" id="IPR004045">
    <property type="entry name" value="Glutathione_S-Trfase_N"/>
</dbReference>
<proteinExistence type="inferred from homology"/>
<accession>B2D2J8</accession>
<dbReference type="Pfam" id="PF02798">
    <property type="entry name" value="GST_N"/>
    <property type="match status" value="1"/>
</dbReference>
<keyword evidence="5" id="KW-0216">Detoxification</keyword>
<dbReference type="ExpressionAtlas" id="B2D2J8">
    <property type="expression patterns" value="baseline"/>
</dbReference>
<dbReference type="GO" id="GO:0004364">
    <property type="term" value="F:glutathione transferase activity"/>
    <property type="evidence" value="ECO:0007669"/>
    <property type="project" value="UniProtKB-EC"/>
</dbReference>
<comment type="catalytic activity">
    <reaction evidence="7">
        <text>RX + glutathione = an S-substituted glutathione + a halide anion + H(+)</text>
        <dbReference type="Rhea" id="RHEA:16437"/>
        <dbReference type="ChEBI" id="CHEBI:15378"/>
        <dbReference type="ChEBI" id="CHEBI:16042"/>
        <dbReference type="ChEBI" id="CHEBI:17792"/>
        <dbReference type="ChEBI" id="CHEBI:57925"/>
        <dbReference type="ChEBI" id="CHEBI:90779"/>
        <dbReference type="EC" id="2.5.1.18"/>
    </reaction>
</comment>
<reference evidence="11" key="1">
    <citation type="journal article" date="2009" name="Plant Cell Rep.">
        <title>Comparative sequence analysis for Brassica oleracea with similar sequences in B. rapa and Arabidopsis thaliana.</title>
        <authorList>
            <person name="Qiu D."/>
            <person name="Gao M."/>
            <person name="Li G."/>
            <person name="Quiros C."/>
        </authorList>
    </citation>
    <scope>NUCLEOTIDE SEQUENCE</scope>
</reference>
<dbReference type="GO" id="GO:0005829">
    <property type="term" value="C:cytosol"/>
    <property type="evidence" value="ECO:0007669"/>
    <property type="project" value="UniProtKB-SubCell"/>
</dbReference>
<evidence type="ECO:0000256" key="1">
    <source>
        <dbReference type="ARBA" id="ARBA00004514"/>
    </source>
</evidence>
<dbReference type="SMR" id="B2D2J8"/>
<evidence type="ECO:0000256" key="8">
    <source>
        <dbReference type="SAM" id="MobiDB-lite"/>
    </source>
</evidence>
<dbReference type="Gene3D" id="3.40.30.10">
    <property type="entry name" value="Glutaredoxin"/>
    <property type="match status" value="1"/>
</dbReference>
<protein>
    <recommendedName>
        <fullName evidence="3">glutathione transferase</fullName>
        <ecNumber evidence="3">2.5.1.18</ecNumber>
    </recommendedName>
</protein>
<evidence type="ECO:0000256" key="4">
    <source>
        <dbReference type="ARBA" id="ARBA00022490"/>
    </source>
</evidence>
<dbReference type="PANTHER" id="PTHR43900:SF45">
    <property type="entry name" value="GLUTATHIONE S-TRANSFERASE F9"/>
    <property type="match status" value="1"/>
</dbReference>
<evidence type="ECO:0000313" key="11">
    <source>
        <dbReference type="EMBL" id="ACB59223.1"/>
    </source>
</evidence>
<dbReference type="PROSITE" id="PS50404">
    <property type="entry name" value="GST_NTER"/>
    <property type="match status" value="1"/>
</dbReference>
<dbReference type="CDD" id="cd03187">
    <property type="entry name" value="GST_C_Phi"/>
    <property type="match status" value="1"/>
</dbReference>
<dbReference type="EC" id="2.5.1.18" evidence="3"/>
<dbReference type="SUPFAM" id="SSF47616">
    <property type="entry name" value="GST C-terminal domain-like"/>
    <property type="match status" value="1"/>
</dbReference>
<organism evidence="11">
    <name type="scientific">Brassica oleracea</name>
    <name type="common">Wild cabbage</name>
    <dbReference type="NCBI Taxonomy" id="3712"/>
    <lineage>
        <taxon>Eukaryota</taxon>
        <taxon>Viridiplantae</taxon>
        <taxon>Streptophyta</taxon>
        <taxon>Embryophyta</taxon>
        <taxon>Tracheophyta</taxon>
        <taxon>Spermatophyta</taxon>
        <taxon>Magnoliopsida</taxon>
        <taxon>eudicotyledons</taxon>
        <taxon>Gunneridae</taxon>
        <taxon>Pentapetalae</taxon>
        <taxon>rosids</taxon>
        <taxon>malvids</taxon>
        <taxon>Brassicales</taxon>
        <taxon>Brassicaceae</taxon>
        <taxon>Brassiceae</taxon>
        <taxon>Brassica</taxon>
    </lineage>
</organism>
<name>B2D2J8_BRAOL</name>
<evidence type="ECO:0000256" key="7">
    <source>
        <dbReference type="ARBA" id="ARBA00047960"/>
    </source>
</evidence>
<feature type="domain" description="GST C-terminal" evidence="10">
    <location>
        <begin position="87"/>
        <end position="215"/>
    </location>
</feature>
<dbReference type="InterPro" id="IPR004046">
    <property type="entry name" value="GST_C"/>
</dbReference>
<dbReference type="InterPro" id="IPR010987">
    <property type="entry name" value="Glutathione-S-Trfase_C-like"/>
</dbReference>
<dbReference type="Gene3D" id="1.20.1050.10">
    <property type="match status" value="1"/>
</dbReference>
<evidence type="ECO:0000256" key="3">
    <source>
        <dbReference type="ARBA" id="ARBA00012452"/>
    </source>
</evidence>
<sequence>MVLKVYGPHFASPKRALVTLIEKGVPFETVPVDLMKGEHKQPAYLALQPFGTVPAVVDGDYKIFSRAVMRYVAEKYRSQGPDLLGKTVEDRGQVEQWLDVEATTFHPPLLNLTLHIMFASVMGFPSDEKLIKESEEKLAAVLDVYEAHLSKSKYLAGDFVSLADLAHLPFTDYLVGPIGKAYMIKDRKHVSAWWDDISSRPAWKETLESRPQTVSARSRDTISASYRSRQQLVSVRDQTISASARVPDTSKDSSRSVPALDDLSSFAYQSQYSARGSSSHWRSIQPYLKLNLRIQDFKSVDEYNSALFKIVSKLKLCGEDMTDKDMLEKTFSTFHTSNVLLQQQYREKGFTTYANLISCLLLAEQNNEQLMRNSELRPSGTNPLPEEHATVEAKKKSNHVQSDSQHNRGRVKWHGRGGRDQNSFGRGQGNSYGRGSYGGRGHGRGRGTSFKPQNSTKSVCHRCGMDNHWAKTCRTPKHLVDLYQESLKGKNPEAHMTYQDGEDDFNHERDDLMDYETSDCLKE</sequence>
<dbReference type="GO" id="GO:0006749">
    <property type="term" value="P:glutathione metabolic process"/>
    <property type="evidence" value="ECO:0007669"/>
    <property type="project" value="TreeGrafter"/>
</dbReference>
<feature type="compositionally biased region" description="Gly residues" evidence="8">
    <location>
        <begin position="426"/>
        <end position="440"/>
    </location>
</feature>
<feature type="compositionally biased region" description="Basic residues" evidence="8">
    <location>
        <begin position="407"/>
        <end position="416"/>
    </location>
</feature>
<keyword evidence="6 11" id="KW-0808">Transferase</keyword>
<dbReference type="PANTHER" id="PTHR43900">
    <property type="entry name" value="GLUTATHIONE S-TRANSFERASE RHO"/>
    <property type="match status" value="1"/>
</dbReference>
<dbReference type="InterPro" id="IPR036249">
    <property type="entry name" value="Thioredoxin-like_sf"/>
</dbReference>
<dbReference type="InterPro" id="IPR036282">
    <property type="entry name" value="Glutathione-S-Trfase_C_sf"/>
</dbReference>
<dbReference type="SFLD" id="SFLDS00019">
    <property type="entry name" value="Glutathione_Transferase_(cytos"/>
    <property type="match status" value="1"/>
</dbReference>
<comment type="similarity">
    <text evidence="2">Belongs to the GST superfamily. Phi family.</text>
</comment>
<dbReference type="AlphaFoldDB" id="B2D2J8"/>
<feature type="region of interest" description="Disordered" evidence="8">
    <location>
        <begin position="374"/>
        <end position="457"/>
    </location>
</feature>
<dbReference type="FunFam" id="3.40.30.10:FF:000016">
    <property type="entry name" value="Glutathione S-transferase F2"/>
    <property type="match status" value="1"/>
</dbReference>
<dbReference type="InterPro" id="IPR040079">
    <property type="entry name" value="Glutathione_S-Trfase"/>
</dbReference>